<dbReference type="InterPro" id="IPR035427">
    <property type="entry name" value="Tim10-like_dom_sf"/>
</dbReference>
<feature type="domain" description="Tim10-like" evidence="3">
    <location>
        <begin position="51"/>
        <end position="114"/>
    </location>
</feature>
<dbReference type="InterPro" id="IPR004217">
    <property type="entry name" value="Tim10-like"/>
</dbReference>
<reference evidence="4" key="1">
    <citation type="submission" date="2020-06" db="EMBL/GenBank/DDBJ databases">
        <authorList>
            <consortium name="Plant Systems Biology data submission"/>
        </authorList>
    </citation>
    <scope>NUCLEOTIDE SEQUENCE</scope>
    <source>
        <strain evidence="4">D6</strain>
    </source>
</reference>
<comment type="similarity">
    <text evidence="1">Belongs to the small Tim family.</text>
</comment>
<keyword evidence="1" id="KW-0143">Chaperone</keyword>
<dbReference type="Pfam" id="PF02953">
    <property type="entry name" value="zf-Tim10_DDP"/>
    <property type="match status" value="1"/>
</dbReference>
<keyword evidence="1" id="KW-0653">Protein transport</keyword>
<keyword evidence="1" id="KW-1015">Disulfide bond</keyword>
<feature type="region of interest" description="Disordered" evidence="2">
    <location>
        <begin position="1"/>
        <end position="47"/>
    </location>
</feature>
<keyword evidence="1" id="KW-0999">Mitochondrion inner membrane</keyword>
<keyword evidence="1" id="KW-0811">Translocation</keyword>
<dbReference type="OrthoDB" id="344165at2759"/>
<keyword evidence="1" id="KW-0813">Transport</keyword>
<proteinExistence type="inferred from homology"/>
<dbReference type="SUPFAM" id="SSF144122">
    <property type="entry name" value="Tim10-like"/>
    <property type="match status" value="1"/>
</dbReference>
<sequence>MGWFSSSSDDEPPKTFTDTSSSSAFDSDPGYSASSGGGALGGGGGMADMRQFAASIQQQTLVQGIISDITKEAMEKCITGTPKDGKLSSSQVSCVHSAVNKWMDTNEFMNGRMAAKAQQANQGGMQLH</sequence>
<dbReference type="EMBL" id="CAICTM010002938">
    <property type="protein sequence ID" value="CAB9530580.1"/>
    <property type="molecule type" value="Genomic_DNA"/>
</dbReference>
<dbReference type="AlphaFoldDB" id="A0A9N8F265"/>
<dbReference type="Proteomes" id="UP001153069">
    <property type="component" value="Unassembled WGS sequence"/>
</dbReference>
<dbReference type="GO" id="GO:0015031">
    <property type="term" value="P:protein transport"/>
    <property type="evidence" value="ECO:0007669"/>
    <property type="project" value="UniProtKB-KW"/>
</dbReference>
<comment type="caution">
    <text evidence="4">The sequence shown here is derived from an EMBL/GenBank/DDBJ whole genome shotgun (WGS) entry which is preliminary data.</text>
</comment>
<evidence type="ECO:0000256" key="1">
    <source>
        <dbReference type="RuleBase" id="RU367043"/>
    </source>
</evidence>
<evidence type="ECO:0000259" key="3">
    <source>
        <dbReference type="Pfam" id="PF02953"/>
    </source>
</evidence>
<feature type="compositionally biased region" description="Low complexity" evidence="2">
    <location>
        <begin position="15"/>
        <end position="34"/>
    </location>
</feature>
<dbReference type="GO" id="GO:0005743">
    <property type="term" value="C:mitochondrial inner membrane"/>
    <property type="evidence" value="ECO:0007669"/>
    <property type="project" value="UniProtKB-SubCell"/>
</dbReference>
<keyword evidence="1" id="KW-0472">Membrane</keyword>
<evidence type="ECO:0000313" key="5">
    <source>
        <dbReference type="Proteomes" id="UP001153069"/>
    </source>
</evidence>
<feature type="compositionally biased region" description="Gly residues" evidence="2">
    <location>
        <begin position="35"/>
        <end position="46"/>
    </location>
</feature>
<protein>
    <recommendedName>
        <fullName evidence="1">Mitochondrial import inner membrane translocase subunit</fullName>
    </recommendedName>
</protein>
<organism evidence="4 5">
    <name type="scientific">Seminavis robusta</name>
    <dbReference type="NCBI Taxonomy" id="568900"/>
    <lineage>
        <taxon>Eukaryota</taxon>
        <taxon>Sar</taxon>
        <taxon>Stramenopiles</taxon>
        <taxon>Ochrophyta</taxon>
        <taxon>Bacillariophyta</taxon>
        <taxon>Bacillariophyceae</taxon>
        <taxon>Bacillariophycidae</taxon>
        <taxon>Naviculales</taxon>
        <taxon>Naviculaceae</taxon>
        <taxon>Seminavis</taxon>
    </lineage>
</organism>
<comment type="subcellular location">
    <subcellularLocation>
        <location evidence="1">Mitochondrion inner membrane</location>
        <topology evidence="1">Peripheral membrane protein</topology>
        <orientation evidence="1">Intermembrane side</orientation>
    </subcellularLocation>
</comment>
<keyword evidence="5" id="KW-1185">Reference proteome</keyword>
<dbReference type="Gene3D" id="1.10.287.810">
    <property type="entry name" value="Mitochondrial import inner membrane translocase subunit tim13 like domains"/>
    <property type="match status" value="1"/>
</dbReference>
<gene>
    <name evidence="4" type="ORF">SEMRO_2940_G340690.1</name>
</gene>
<comment type="domain">
    <text evidence="1">The twin CX3C motif contains 4 conserved Cys residues that form 2 disulfide bonds in the mitochondrial intermembrane space.</text>
</comment>
<evidence type="ECO:0000256" key="2">
    <source>
        <dbReference type="SAM" id="MobiDB-lite"/>
    </source>
</evidence>
<evidence type="ECO:0000313" key="4">
    <source>
        <dbReference type="EMBL" id="CAB9530580.1"/>
    </source>
</evidence>
<name>A0A9N8F265_9STRA</name>
<comment type="subunit">
    <text evidence="1">Heterohexamer.</text>
</comment>
<accession>A0A9N8F265</accession>
<comment type="function">
    <text evidence="1">Mitochondrial intermembrane chaperone that participates in the import and insertion of some multi-pass transmembrane proteins into the mitochondrial inner membrane. Also required for the transfer of beta-barrel precursors from the TOM complex to the sorting and assembly machinery (SAM complex) of the outer membrane. Acts as a chaperone-like protein that protects the hydrophobic precursors from aggregation and guide them through the mitochondrial intermembrane space.</text>
</comment>
<keyword evidence="1" id="KW-0496">Mitochondrion</keyword>